<reference evidence="1 2" key="1">
    <citation type="submission" date="2023-03" db="EMBL/GenBank/DDBJ databases">
        <title>Bacillus Genome Sequencing.</title>
        <authorList>
            <person name="Dunlap C."/>
        </authorList>
    </citation>
    <scope>NUCLEOTIDE SEQUENCE [LARGE SCALE GENOMIC DNA]</scope>
    <source>
        <strain evidence="1 2">B-59205</strain>
    </source>
</reference>
<accession>A0AAW9NQP1</accession>
<sequence length="67" mass="7942">MTSHSISFYENQLKQQIMNNLVGVNIISLQNYIKELIHENPDDYKNINYAYLNIKHELVGPIRDHKK</sequence>
<dbReference type="AlphaFoldDB" id="A0AAW9NQP1"/>
<evidence type="ECO:0000313" key="2">
    <source>
        <dbReference type="Proteomes" id="UP001344888"/>
    </source>
</evidence>
<dbReference type="RefSeq" id="WP_326121385.1">
    <property type="nucleotide sequence ID" value="NZ_JARSFG010000003.1"/>
</dbReference>
<organism evidence="1 2">
    <name type="scientific">Metasolibacillus meyeri</name>
    <dbReference type="NCBI Taxonomy" id="1071052"/>
    <lineage>
        <taxon>Bacteria</taxon>
        <taxon>Bacillati</taxon>
        <taxon>Bacillota</taxon>
        <taxon>Bacilli</taxon>
        <taxon>Bacillales</taxon>
        <taxon>Caryophanaceae</taxon>
        <taxon>Metasolibacillus</taxon>
    </lineage>
</organism>
<keyword evidence="2" id="KW-1185">Reference proteome</keyword>
<dbReference type="EMBL" id="JARSFG010000003">
    <property type="protein sequence ID" value="MEC1177153.1"/>
    <property type="molecule type" value="Genomic_DNA"/>
</dbReference>
<name>A0AAW9NQP1_9BACL</name>
<protein>
    <submittedName>
        <fullName evidence="1">Uncharacterized protein</fullName>
    </submittedName>
</protein>
<evidence type="ECO:0000313" key="1">
    <source>
        <dbReference type="EMBL" id="MEC1177153.1"/>
    </source>
</evidence>
<proteinExistence type="predicted"/>
<gene>
    <name evidence="1" type="ORF">P9B03_01535</name>
</gene>
<dbReference type="Proteomes" id="UP001344888">
    <property type="component" value="Unassembled WGS sequence"/>
</dbReference>
<comment type="caution">
    <text evidence="1">The sequence shown here is derived from an EMBL/GenBank/DDBJ whole genome shotgun (WGS) entry which is preliminary data.</text>
</comment>